<sequence>PKREPNCMTYEIDYDQGVSSQSMDCEPTPPSLQRQGSKNNHSGALKSANIDLKEFRLPPQHNSRNSPHPKHRVVYSQNDQPVANSSDRSALTMQQRIKALGVPTPIVMSSNAIRRSNPGTPTQMRRPDFINVNNRPT</sequence>
<dbReference type="EMBL" id="GECZ01016090">
    <property type="protein sequence ID" value="JAS53679.1"/>
    <property type="molecule type" value="Transcribed_RNA"/>
</dbReference>
<feature type="non-terminal residue" evidence="2">
    <location>
        <position position="137"/>
    </location>
</feature>
<feature type="non-terminal residue" evidence="2">
    <location>
        <position position="1"/>
    </location>
</feature>
<organism evidence="2">
    <name type="scientific">Cuerna arida</name>
    <dbReference type="NCBI Taxonomy" id="1464854"/>
    <lineage>
        <taxon>Eukaryota</taxon>
        <taxon>Metazoa</taxon>
        <taxon>Ecdysozoa</taxon>
        <taxon>Arthropoda</taxon>
        <taxon>Hexapoda</taxon>
        <taxon>Insecta</taxon>
        <taxon>Pterygota</taxon>
        <taxon>Neoptera</taxon>
        <taxon>Paraneoptera</taxon>
        <taxon>Hemiptera</taxon>
        <taxon>Auchenorrhyncha</taxon>
        <taxon>Membracoidea</taxon>
        <taxon>Cicadellidae</taxon>
        <taxon>Cicadellinae</taxon>
        <taxon>Proconiini</taxon>
        <taxon>Cuerna</taxon>
    </lineage>
</organism>
<dbReference type="AlphaFoldDB" id="A0A1B6FU61"/>
<reference evidence="2" key="1">
    <citation type="submission" date="2015-11" db="EMBL/GenBank/DDBJ databases">
        <title>De novo transcriptome assembly of four potential Pierce s Disease insect vectors from Arizona vineyards.</title>
        <authorList>
            <person name="Tassone E.E."/>
        </authorList>
    </citation>
    <scope>NUCLEOTIDE SEQUENCE</scope>
</reference>
<gene>
    <name evidence="2" type="ORF">g.1334</name>
</gene>
<accession>A0A1B6FU61</accession>
<evidence type="ECO:0000256" key="1">
    <source>
        <dbReference type="SAM" id="MobiDB-lite"/>
    </source>
</evidence>
<feature type="compositionally biased region" description="Polar residues" evidence="1">
    <location>
        <begin position="75"/>
        <end position="88"/>
    </location>
</feature>
<feature type="compositionally biased region" description="Polar residues" evidence="1">
    <location>
        <begin position="108"/>
        <end position="123"/>
    </location>
</feature>
<evidence type="ECO:0000313" key="2">
    <source>
        <dbReference type="EMBL" id="JAS53679.1"/>
    </source>
</evidence>
<feature type="region of interest" description="Disordered" evidence="1">
    <location>
        <begin position="108"/>
        <end position="137"/>
    </location>
</feature>
<feature type="region of interest" description="Disordered" evidence="1">
    <location>
        <begin position="14"/>
        <end position="88"/>
    </location>
</feature>
<feature type="compositionally biased region" description="Polar residues" evidence="1">
    <location>
        <begin position="31"/>
        <end position="42"/>
    </location>
</feature>
<protein>
    <submittedName>
        <fullName evidence="2">Uncharacterized protein</fullName>
    </submittedName>
</protein>
<proteinExistence type="predicted"/>
<name>A0A1B6FU61_9HEMI</name>